<accession>A0A1M7ZWU1</accession>
<feature type="chain" id="PRO_5012500773" description="YD repeat-containing protein" evidence="1">
    <location>
        <begin position="20"/>
        <end position="1098"/>
    </location>
</feature>
<sequence length="1098" mass="124711">MRKKIILPIICFVVSSVFAQEMPKIIPPSPEASSFSKFTEVPISLYTGVPNISIPIFQISVKDLSIPITVDYHSRGINVGEIASRVGLGWNLNYGGSISRQTRGLSDEDAYGFLNNNTSKEEFFNNPTLRHNIRQTYINNPSYDFTPDQFFFNANGLSGKFVFDQNDGKPVIQKFGDIDINYAIENGQIKSFVLKDGKGNTYYYGKSKDGTRFAADKDNVSRSIVIGEVNTRPAINNENNTSYYNTWHLMDIETNLGKQISFHYGSQEQIIYYSKSADVLEYNTSSSPEGGFPTMTSEYKSYMSEIRSDQYRLEEIVYEGGKVDCIYSTTTRQDLRNSNFLEKIIISDFKNKITKEYKFSYNYTTSPDDNNQLSFLKNSEPEAAKRLFLKSIQQINVSDNKVLPSHQFEYSNQILPNRHSTSQDIWGYYNGKNNGGFLKFYNSELGGRTVDTVKAEAGLLKKIILPEGGTTSFHYEHNKVLNTFPRKLIFLSPNPIVNKTAWLTHLSYSSNFQNGSYVKQFSVGNNKIGSSSYRVRFDDTVGCGYPNNTYECKFLVSVRHIENNQTFQMFLGERTITLRPGTYELKVTPLDPYHDPIQMGHGFGVDIFWNEELESPNEMVFAGGKRIKKIEYRDSDDQISLVKSYGYSNPNTGITSGQLLGLPNFLSLNTRYSEEGFNVTEPYGCLPGKPLSTYQGNSVGYAFVTEYYGDKNANIGKTVHEFSMTPDSGLYYEFPYHMPTDNEWLRGKELETTYFLKSATGYSPVKKVTNKYLFGDQIIEGGYSIPNIFTPIPIRLLINEDLTVNSLTYSKNKRMVRLPIITYANYSLEYGPGVVVHYKTYHLTGGTLDLLSSTTVDYMTNSDEIIAAINYKYNYDHHYNIASVEQKDSNNQMQKTEYNYASDLNNQVLKDKRILEIPLITKTFKENQLLSTTETQYKNWGNNLLAPEIIKTAKGNLPVEDRIKYTILDNTNGNPIEIEQVGGVKIIYIWGYNKTQPIAKIENATYASVQGYVSNLQTLSNGADEQGLISALNNLRTVLPNAMVTTYTYKPLVGISTVTDPKGDKQTYHYDSFNRLQFVKDAQGNILSENQYHYRTQN</sequence>
<evidence type="ECO:0000313" key="3">
    <source>
        <dbReference type="Proteomes" id="UP000184611"/>
    </source>
</evidence>
<dbReference type="EMBL" id="FRYK01000002">
    <property type="protein sequence ID" value="SHO73273.1"/>
    <property type="molecule type" value="Genomic_DNA"/>
</dbReference>
<dbReference type="OrthoDB" id="9814627at2"/>
<evidence type="ECO:0000313" key="2">
    <source>
        <dbReference type="EMBL" id="SHO73273.1"/>
    </source>
</evidence>
<evidence type="ECO:0000256" key="1">
    <source>
        <dbReference type="SAM" id="SignalP"/>
    </source>
</evidence>
<dbReference type="STRING" id="416016.SAMN05443547_1629"/>
<keyword evidence="1" id="KW-0732">Signal</keyword>
<organism evidence="2 3">
    <name type="scientific">Flavobacterium cucumis</name>
    <dbReference type="NCBI Taxonomy" id="416016"/>
    <lineage>
        <taxon>Bacteria</taxon>
        <taxon>Pseudomonadati</taxon>
        <taxon>Bacteroidota</taxon>
        <taxon>Flavobacteriia</taxon>
        <taxon>Flavobacteriales</taxon>
        <taxon>Flavobacteriaceae</taxon>
        <taxon>Flavobacterium</taxon>
    </lineage>
</organism>
<name>A0A1M7ZWU1_9FLAO</name>
<evidence type="ECO:0008006" key="4">
    <source>
        <dbReference type="Google" id="ProtNLM"/>
    </source>
</evidence>
<protein>
    <recommendedName>
        <fullName evidence="4">YD repeat-containing protein</fullName>
    </recommendedName>
</protein>
<feature type="signal peptide" evidence="1">
    <location>
        <begin position="1"/>
        <end position="19"/>
    </location>
</feature>
<dbReference type="RefSeq" id="WP_073583206.1">
    <property type="nucleotide sequence ID" value="NZ_CBCSEA010000016.1"/>
</dbReference>
<dbReference type="AlphaFoldDB" id="A0A1M7ZWU1"/>
<gene>
    <name evidence="2" type="ORF">SAMN05443547_1629</name>
</gene>
<keyword evidence="3" id="KW-1185">Reference proteome</keyword>
<dbReference type="Proteomes" id="UP000184611">
    <property type="component" value="Unassembled WGS sequence"/>
</dbReference>
<reference evidence="3" key="1">
    <citation type="submission" date="2016-12" db="EMBL/GenBank/DDBJ databases">
        <authorList>
            <person name="Varghese N."/>
            <person name="Submissions S."/>
        </authorList>
    </citation>
    <scope>NUCLEOTIDE SEQUENCE [LARGE SCALE GENOMIC DNA]</scope>
    <source>
        <strain evidence="3">DSM 18830</strain>
    </source>
</reference>
<proteinExistence type="predicted"/>